<comment type="caution">
    <text evidence="1">The sequence shown here is derived from an EMBL/GenBank/DDBJ whole genome shotgun (WGS) entry which is preliminary data.</text>
</comment>
<evidence type="ECO:0000313" key="1">
    <source>
        <dbReference type="EMBL" id="GMN19392.1"/>
    </source>
</evidence>
<dbReference type="EMBL" id="BTGU01002511">
    <property type="protein sequence ID" value="GMN19392.1"/>
    <property type="molecule type" value="Genomic_DNA"/>
</dbReference>
<accession>A0AA88CK79</accession>
<dbReference type="AlphaFoldDB" id="A0AA88CK79"/>
<reference evidence="1" key="1">
    <citation type="submission" date="2023-07" db="EMBL/GenBank/DDBJ databases">
        <title>draft genome sequence of fig (Ficus carica).</title>
        <authorList>
            <person name="Takahashi T."/>
            <person name="Nishimura K."/>
        </authorList>
    </citation>
    <scope>NUCLEOTIDE SEQUENCE</scope>
</reference>
<name>A0AA88CK79_FICCA</name>
<keyword evidence="2" id="KW-1185">Reference proteome</keyword>
<dbReference type="Proteomes" id="UP001187192">
    <property type="component" value="Unassembled WGS sequence"/>
</dbReference>
<proteinExistence type="predicted"/>
<gene>
    <name evidence="1" type="ORF">TIFTF001_042869</name>
</gene>
<evidence type="ECO:0000313" key="2">
    <source>
        <dbReference type="Proteomes" id="UP001187192"/>
    </source>
</evidence>
<organism evidence="1 2">
    <name type="scientific">Ficus carica</name>
    <name type="common">Common fig</name>
    <dbReference type="NCBI Taxonomy" id="3494"/>
    <lineage>
        <taxon>Eukaryota</taxon>
        <taxon>Viridiplantae</taxon>
        <taxon>Streptophyta</taxon>
        <taxon>Embryophyta</taxon>
        <taxon>Tracheophyta</taxon>
        <taxon>Spermatophyta</taxon>
        <taxon>Magnoliopsida</taxon>
        <taxon>eudicotyledons</taxon>
        <taxon>Gunneridae</taxon>
        <taxon>Pentapetalae</taxon>
        <taxon>rosids</taxon>
        <taxon>fabids</taxon>
        <taxon>Rosales</taxon>
        <taxon>Moraceae</taxon>
        <taxon>Ficeae</taxon>
        <taxon>Ficus</taxon>
    </lineage>
</organism>
<protein>
    <submittedName>
        <fullName evidence="1">Uncharacterized protein</fullName>
    </submittedName>
</protein>
<sequence length="47" mass="5393">MDLPAMPSRSTVLYFDDSTMLSYEAFGDPIGELCKHCRSLDDMTIYR</sequence>